<accession>A0AAV5UAT1</accession>
<proteinExistence type="predicted"/>
<dbReference type="AlphaFoldDB" id="A0AAV5UAT1"/>
<dbReference type="Proteomes" id="UP001432027">
    <property type="component" value="Unassembled WGS sequence"/>
</dbReference>
<evidence type="ECO:0000313" key="1">
    <source>
        <dbReference type="EMBL" id="GMT03219.1"/>
    </source>
</evidence>
<comment type="caution">
    <text evidence="1">The sequence shown here is derived from an EMBL/GenBank/DDBJ whole genome shotgun (WGS) entry which is preliminary data.</text>
</comment>
<dbReference type="EMBL" id="BTSX01000006">
    <property type="protein sequence ID" value="GMT03219.1"/>
    <property type="molecule type" value="Genomic_DNA"/>
</dbReference>
<name>A0AAV5UAT1_9BILA</name>
<organism evidence="1 2">
    <name type="scientific">Pristionchus entomophagus</name>
    <dbReference type="NCBI Taxonomy" id="358040"/>
    <lineage>
        <taxon>Eukaryota</taxon>
        <taxon>Metazoa</taxon>
        <taxon>Ecdysozoa</taxon>
        <taxon>Nematoda</taxon>
        <taxon>Chromadorea</taxon>
        <taxon>Rhabditida</taxon>
        <taxon>Rhabditina</taxon>
        <taxon>Diplogasteromorpha</taxon>
        <taxon>Diplogasteroidea</taxon>
        <taxon>Neodiplogasteridae</taxon>
        <taxon>Pristionchus</taxon>
    </lineage>
</organism>
<evidence type="ECO:0008006" key="3">
    <source>
        <dbReference type="Google" id="ProtNLM"/>
    </source>
</evidence>
<evidence type="ECO:0000313" key="2">
    <source>
        <dbReference type="Proteomes" id="UP001432027"/>
    </source>
</evidence>
<keyword evidence="2" id="KW-1185">Reference proteome</keyword>
<gene>
    <name evidence="1" type="ORF">PENTCL1PPCAC_25393</name>
</gene>
<sequence>MKTKDVYFFCRSSSTYLDSMSVFISVDSDLYSSFIITFVRSFSVVIRSRTVCLVNDSLYLSTRVRSLMSDRVCSDRSVRNTSISRS</sequence>
<protein>
    <recommendedName>
        <fullName evidence="3">G protein-coupled receptor</fullName>
    </recommendedName>
</protein>
<reference evidence="1" key="1">
    <citation type="submission" date="2023-10" db="EMBL/GenBank/DDBJ databases">
        <title>Genome assembly of Pristionchus species.</title>
        <authorList>
            <person name="Yoshida K."/>
            <person name="Sommer R.J."/>
        </authorList>
    </citation>
    <scope>NUCLEOTIDE SEQUENCE</scope>
    <source>
        <strain evidence="1">RS0144</strain>
    </source>
</reference>
<feature type="non-terminal residue" evidence="1">
    <location>
        <position position="86"/>
    </location>
</feature>